<proteinExistence type="predicted"/>
<keyword evidence="3" id="KW-1185">Reference proteome</keyword>
<dbReference type="PANTHER" id="PTHR30383">
    <property type="entry name" value="THIOESTERASE 1/PROTEASE 1/LYSOPHOSPHOLIPASE L1"/>
    <property type="match status" value="1"/>
</dbReference>
<dbReference type="SUPFAM" id="SSF52266">
    <property type="entry name" value="SGNH hydrolase"/>
    <property type="match status" value="1"/>
</dbReference>
<dbReference type="InterPro" id="IPR051532">
    <property type="entry name" value="Ester_Hydrolysis_Enzymes"/>
</dbReference>
<evidence type="ECO:0000313" key="2">
    <source>
        <dbReference type="EMBL" id="NYD72916.1"/>
    </source>
</evidence>
<dbReference type="Gene3D" id="3.40.50.1110">
    <property type="entry name" value="SGNH hydrolase"/>
    <property type="match status" value="1"/>
</dbReference>
<dbReference type="Proteomes" id="UP000589620">
    <property type="component" value="Unassembled WGS sequence"/>
</dbReference>
<reference evidence="2 3" key="1">
    <citation type="submission" date="2020-07" db="EMBL/GenBank/DDBJ databases">
        <title>Sequencing the genomes of 1000 actinobacteria strains.</title>
        <authorList>
            <person name="Klenk H.-P."/>
        </authorList>
    </citation>
    <scope>NUCLEOTIDE SEQUENCE [LARGE SCALE GENOMIC DNA]</scope>
    <source>
        <strain evidence="2 3">DSM 23871</strain>
    </source>
</reference>
<gene>
    <name evidence="2" type="ORF">BJ963_000435</name>
</gene>
<protein>
    <submittedName>
        <fullName evidence="2">Lysophospholipase L1-like esterase</fullName>
    </submittedName>
</protein>
<feature type="domain" description="SGNH hydrolase-type esterase" evidence="1">
    <location>
        <begin position="15"/>
        <end position="166"/>
    </location>
</feature>
<accession>A0A852SV33</accession>
<dbReference type="InterPro" id="IPR036514">
    <property type="entry name" value="SGNH_hydro_sf"/>
</dbReference>
<dbReference type="PANTHER" id="PTHR30383:SF5">
    <property type="entry name" value="SGNH HYDROLASE-TYPE ESTERASE DOMAIN-CONTAINING PROTEIN"/>
    <property type="match status" value="1"/>
</dbReference>
<dbReference type="GO" id="GO:0004622">
    <property type="term" value="F:phosphatidylcholine lysophospholipase activity"/>
    <property type="evidence" value="ECO:0007669"/>
    <property type="project" value="TreeGrafter"/>
</dbReference>
<dbReference type="EMBL" id="JACCBJ010000001">
    <property type="protein sequence ID" value="NYD72916.1"/>
    <property type="molecule type" value="Genomic_DNA"/>
</dbReference>
<organism evidence="2 3">
    <name type="scientific">Leifsonia soli</name>
    <dbReference type="NCBI Taxonomy" id="582665"/>
    <lineage>
        <taxon>Bacteria</taxon>
        <taxon>Bacillati</taxon>
        <taxon>Actinomycetota</taxon>
        <taxon>Actinomycetes</taxon>
        <taxon>Micrococcales</taxon>
        <taxon>Microbacteriaceae</taxon>
        <taxon>Leifsonia</taxon>
    </lineage>
</organism>
<name>A0A852SV33_9MICO</name>
<dbReference type="RefSeq" id="WP_179454296.1">
    <property type="nucleotide sequence ID" value="NZ_BAAAPX010000001.1"/>
</dbReference>
<comment type="caution">
    <text evidence="2">The sequence shown here is derived from an EMBL/GenBank/DDBJ whole genome shotgun (WGS) entry which is preliminary data.</text>
</comment>
<dbReference type="Pfam" id="PF13472">
    <property type="entry name" value="Lipase_GDSL_2"/>
    <property type="match status" value="1"/>
</dbReference>
<dbReference type="AlphaFoldDB" id="A0A852SV33"/>
<evidence type="ECO:0000313" key="3">
    <source>
        <dbReference type="Proteomes" id="UP000589620"/>
    </source>
</evidence>
<dbReference type="InterPro" id="IPR013830">
    <property type="entry name" value="SGNH_hydro"/>
</dbReference>
<dbReference type="CDD" id="cd01828">
    <property type="entry name" value="sialate_O-acetylesterase_like2"/>
    <property type="match status" value="1"/>
</dbReference>
<evidence type="ECO:0000259" key="1">
    <source>
        <dbReference type="Pfam" id="PF13472"/>
    </source>
</evidence>
<sequence length="197" mass="21928">MTDEWRPERGELALVGDSLTQGGDWDALLPGEAVRNFGMAGDTTDDVLARLGDVIDARPALIALLVGTNDLAWRRSVEHVVRNIETMLVTLRKELPETRILAQSVMPRGHEFADQIRDINRHLWQFAPTVHAGWLDLWPAMALEDGELNPAYTEDRLHLNAEGYRVWAGELIPALERIRELPPSSRAITLPDLGGAA</sequence>